<dbReference type="EMBL" id="JABTTQ020001441">
    <property type="protein sequence ID" value="KAK6131142.1"/>
    <property type="molecule type" value="Genomic_DNA"/>
</dbReference>
<gene>
    <name evidence="2" type="ORF">DH2020_035115</name>
</gene>
<keyword evidence="3" id="KW-1185">Reference proteome</keyword>
<feature type="transmembrane region" description="Helical" evidence="1">
    <location>
        <begin position="169"/>
        <end position="190"/>
    </location>
</feature>
<name>A0ABR0VAS5_REHGL</name>
<keyword evidence="1" id="KW-0812">Transmembrane</keyword>
<comment type="caution">
    <text evidence="2">The sequence shown here is derived from an EMBL/GenBank/DDBJ whole genome shotgun (WGS) entry which is preliminary data.</text>
</comment>
<reference evidence="2 3" key="1">
    <citation type="journal article" date="2021" name="Comput. Struct. Biotechnol. J.">
        <title>De novo genome assembly of the potent medicinal plant Rehmannia glutinosa using nanopore technology.</title>
        <authorList>
            <person name="Ma L."/>
            <person name="Dong C."/>
            <person name="Song C."/>
            <person name="Wang X."/>
            <person name="Zheng X."/>
            <person name="Niu Y."/>
            <person name="Chen S."/>
            <person name="Feng W."/>
        </authorList>
    </citation>
    <scope>NUCLEOTIDE SEQUENCE [LARGE SCALE GENOMIC DNA]</scope>
    <source>
        <strain evidence="2">DH-2019</strain>
    </source>
</reference>
<proteinExistence type="predicted"/>
<evidence type="ECO:0000313" key="3">
    <source>
        <dbReference type="Proteomes" id="UP001318860"/>
    </source>
</evidence>
<dbReference type="Proteomes" id="UP001318860">
    <property type="component" value="Unassembled WGS sequence"/>
</dbReference>
<evidence type="ECO:0000313" key="2">
    <source>
        <dbReference type="EMBL" id="KAK6131142.1"/>
    </source>
</evidence>
<sequence length="191" mass="21136">MRRWWTKKWTGLAASKWVRRAGRRDGEKGGGGSTPSAVEAIAESFGEWVVSGLERERKTRKRCGGGEGFVGEGPEDFRSGFERWFLRGLVGRGVRFYDMGLATTPCGEKKTSWLTNKKRYVREAKMLIATKERARCWRVGDFRGGAFDGAADGGGARDEGAVFAYLERVLIGFGILSLYLMGSECAVIGFN</sequence>
<accession>A0ABR0VAS5</accession>
<keyword evidence="1" id="KW-0472">Membrane</keyword>
<organism evidence="2 3">
    <name type="scientific">Rehmannia glutinosa</name>
    <name type="common">Chinese foxglove</name>
    <dbReference type="NCBI Taxonomy" id="99300"/>
    <lineage>
        <taxon>Eukaryota</taxon>
        <taxon>Viridiplantae</taxon>
        <taxon>Streptophyta</taxon>
        <taxon>Embryophyta</taxon>
        <taxon>Tracheophyta</taxon>
        <taxon>Spermatophyta</taxon>
        <taxon>Magnoliopsida</taxon>
        <taxon>eudicotyledons</taxon>
        <taxon>Gunneridae</taxon>
        <taxon>Pentapetalae</taxon>
        <taxon>asterids</taxon>
        <taxon>lamiids</taxon>
        <taxon>Lamiales</taxon>
        <taxon>Orobanchaceae</taxon>
        <taxon>Rehmannieae</taxon>
        <taxon>Rehmannia</taxon>
    </lineage>
</organism>
<keyword evidence="1" id="KW-1133">Transmembrane helix</keyword>
<protein>
    <submittedName>
        <fullName evidence="2">Uncharacterized protein</fullName>
    </submittedName>
</protein>
<evidence type="ECO:0000256" key="1">
    <source>
        <dbReference type="SAM" id="Phobius"/>
    </source>
</evidence>